<name>A0ABP8S5S2_9ACTN</name>
<evidence type="ECO:0000256" key="2">
    <source>
        <dbReference type="SAM" id="Phobius"/>
    </source>
</evidence>
<dbReference type="EMBL" id="BAABGU010000001">
    <property type="protein sequence ID" value="GAA4562291.1"/>
    <property type="molecule type" value="Genomic_DNA"/>
</dbReference>
<dbReference type="RefSeq" id="WP_346115869.1">
    <property type="nucleotide sequence ID" value="NZ_BAABGU010000001.1"/>
</dbReference>
<keyword evidence="2" id="KW-1133">Transmembrane helix</keyword>
<reference evidence="4" key="1">
    <citation type="journal article" date="2019" name="Int. J. Syst. Evol. Microbiol.">
        <title>The Global Catalogue of Microorganisms (GCM) 10K type strain sequencing project: providing services to taxonomists for standard genome sequencing and annotation.</title>
        <authorList>
            <consortium name="The Broad Institute Genomics Platform"/>
            <consortium name="The Broad Institute Genome Sequencing Center for Infectious Disease"/>
            <person name="Wu L."/>
            <person name="Ma J."/>
        </authorList>
    </citation>
    <scope>NUCLEOTIDE SEQUENCE [LARGE SCALE GENOMIC DNA]</scope>
    <source>
        <strain evidence="4">JCM 3175</strain>
    </source>
</reference>
<organism evidence="3 4">
    <name type="scientific">Micromonospora coerulea</name>
    <dbReference type="NCBI Taxonomy" id="47856"/>
    <lineage>
        <taxon>Bacteria</taxon>
        <taxon>Bacillati</taxon>
        <taxon>Actinomycetota</taxon>
        <taxon>Actinomycetes</taxon>
        <taxon>Micromonosporales</taxon>
        <taxon>Micromonosporaceae</taxon>
        <taxon>Micromonospora</taxon>
    </lineage>
</organism>
<proteinExistence type="predicted"/>
<keyword evidence="2" id="KW-0812">Transmembrane</keyword>
<comment type="caution">
    <text evidence="3">The sequence shown here is derived from an EMBL/GenBank/DDBJ whole genome shotgun (WGS) entry which is preliminary data.</text>
</comment>
<evidence type="ECO:0000256" key="1">
    <source>
        <dbReference type="SAM" id="MobiDB-lite"/>
    </source>
</evidence>
<protein>
    <submittedName>
        <fullName evidence="3">Uncharacterized protein</fullName>
    </submittedName>
</protein>
<evidence type="ECO:0000313" key="4">
    <source>
        <dbReference type="Proteomes" id="UP001500307"/>
    </source>
</evidence>
<evidence type="ECO:0000313" key="3">
    <source>
        <dbReference type="EMBL" id="GAA4562291.1"/>
    </source>
</evidence>
<keyword evidence="2" id="KW-0472">Membrane</keyword>
<accession>A0ABP8S5S2</accession>
<feature type="region of interest" description="Disordered" evidence="1">
    <location>
        <begin position="1"/>
        <end position="23"/>
    </location>
</feature>
<gene>
    <name evidence="3" type="ORF">GCM10023176_03050</name>
</gene>
<dbReference type="Proteomes" id="UP001500307">
    <property type="component" value="Unassembled WGS sequence"/>
</dbReference>
<sequence length="338" mass="36354">MTSADPTPEPSSRPDPARPEPEAFPDWLHQLEKEIRVGRSVRLRIWFRRRGGRLLAGLGALVAVALVATLGTVGYGYARRPGPQAYPTISQPPGVYATSSASPPPAAGPFDGTPAAAFPAGAAGITLPPAKRTGDFTAKQVSAGLAKIRTALITARLDRTFMTAKDPERLVRQFAPDQRASIRQDFASDAFANFATRLAPGARLAPQQPRVKGRITYRAHRNAHGVRVLEVTTNFVWAYAFRTAPVAPGDGVVIVHDTLVWELPYPGDVRSRANGLWLTHMQSYGANIDCAAFDKGLLNSGEASDREQAITATATVDPDSLYDPDRALDIPDTCGLHD</sequence>
<keyword evidence="4" id="KW-1185">Reference proteome</keyword>
<feature type="transmembrane region" description="Helical" evidence="2">
    <location>
        <begin position="54"/>
        <end position="78"/>
    </location>
</feature>